<dbReference type="GO" id="GO:0043022">
    <property type="term" value="F:ribosome binding"/>
    <property type="evidence" value="ECO:0007669"/>
    <property type="project" value="InterPro"/>
</dbReference>
<dbReference type="InterPro" id="IPR036388">
    <property type="entry name" value="WH-like_DNA-bd_sf"/>
</dbReference>
<dbReference type="PANTHER" id="PTHR13022:SF0">
    <property type="entry name" value="EUKARYOTIC TRANSLATION INITIATION FACTOR 3 SUBUNIT K"/>
    <property type="match status" value="1"/>
</dbReference>
<dbReference type="AlphaFoldDB" id="R7QDP0"/>
<dbReference type="EMBL" id="HG001733">
    <property type="protein sequence ID" value="CDF35530.1"/>
    <property type="molecule type" value="Genomic_DNA"/>
</dbReference>
<evidence type="ECO:0000256" key="3">
    <source>
        <dbReference type="ARBA" id="ARBA00022917"/>
    </source>
</evidence>
<dbReference type="KEGG" id="ccp:CHC_T00008737001"/>
<dbReference type="Gramene" id="CDF35530">
    <property type="protein sequence ID" value="CDF35530"/>
    <property type="gene ID" value="CHC_T00008737001"/>
</dbReference>
<dbReference type="Pfam" id="PF10075">
    <property type="entry name" value="CSN8_PSD8_EIF3K"/>
    <property type="match status" value="1"/>
</dbReference>
<dbReference type="GO" id="GO:0001732">
    <property type="term" value="P:formation of cytoplasmic translation initiation complex"/>
    <property type="evidence" value="ECO:0007669"/>
    <property type="project" value="UniProtKB-UniRule"/>
</dbReference>
<protein>
    <recommendedName>
        <fullName evidence="4">Eukaryotic translation initiation factor 3 subunit K</fullName>
        <shortName evidence="4">eIF3k</shortName>
    </recommendedName>
    <alternativeName>
        <fullName evidence="4">eIF-3 p25</fullName>
    </alternativeName>
</protein>
<organism evidence="6 7">
    <name type="scientific">Chondrus crispus</name>
    <name type="common">Carrageen Irish moss</name>
    <name type="synonym">Polymorpha crispa</name>
    <dbReference type="NCBI Taxonomy" id="2769"/>
    <lineage>
        <taxon>Eukaryota</taxon>
        <taxon>Rhodophyta</taxon>
        <taxon>Florideophyceae</taxon>
        <taxon>Rhodymeniophycidae</taxon>
        <taxon>Gigartinales</taxon>
        <taxon>Gigartinaceae</taxon>
        <taxon>Chondrus</taxon>
    </lineage>
</organism>
<dbReference type="PROSITE" id="PS50250">
    <property type="entry name" value="PCI"/>
    <property type="match status" value="1"/>
</dbReference>
<keyword evidence="1 4" id="KW-0963">Cytoplasm</keyword>
<dbReference type="GO" id="GO:0003743">
    <property type="term" value="F:translation initiation factor activity"/>
    <property type="evidence" value="ECO:0007669"/>
    <property type="project" value="UniProtKB-UniRule"/>
</dbReference>
<reference evidence="7" key="1">
    <citation type="journal article" date="2013" name="Proc. Natl. Acad. Sci. U.S.A.">
        <title>Genome structure and metabolic features in the red seaweed Chondrus crispus shed light on evolution of the Archaeplastida.</title>
        <authorList>
            <person name="Collen J."/>
            <person name="Porcel B."/>
            <person name="Carre W."/>
            <person name="Ball S.G."/>
            <person name="Chaparro C."/>
            <person name="Tonon T."/>
            <person name="Barbeyron T."/>
            <person name="Michel G."/>
            <person name="Noel B."/>
            <person name="Valentin K."/>
            <person name="Elias M."/>
            <person name="Artiguenave F."/>
            <person name="Arun A."/>
            <person name="Aury J.M."/>
            <person name="Barbosa-Neto J.F."/>
            <person name="Bothwell J.H."/>
            <person name="Bouget F.Y."/>
            <person name="Brillet L."/>
            <person name="Cabello-Hurtado F."/>
            <person name="Capella-Gutierrez S."/>
            <person name="Charrier B."/>
            <person name="Cladiere L."/>
            <person name="Cock J.M."/>
            <person name="Coelho S.M."/>
            <person name="Colleoni C."/>
            <person name="Czjzek M."/>
            <person name="Da Silva C."/>
            <person name="Delage L."/>
            <person name="Denoeud F."/>
            <person name="Deschamps P."/>
            <person name="Dittami S.M."/>
            <person name="Gabaldon T."/>
            <person name="Gachon C.M."/>
            <person name="Groisillier A."/>
            <person name="Herve C."/>
            <person name="Jabbari K."/>
            <person name="Katinka M."/>
            <person name="Kloareg B."/>
            <person name="Kowalczyk N."/>
            <person name="Labadie K."/>
            <person name="Leblanc C."/>
            <person name="Lopez P.J."/>
            <person name="McLachlan D.H."/>
            <person name="Meslet-Cladiere L."/>
            <person name="Moustafa A."/>
            <person name="Nehr Z."/>
            <person name="Nyvall Collen P."/>
            <person name="Panaud O."/>
            <person name="Partensky F."/>
            <person name="Poulain J."/>
            <person name="Rensing S.A."/>
            <person name="Rousvoal S."/>
            <person name="Samson G."/>
            <person name="Symeonidi A."/>
            <person name="Weissenbach J."/>
            <person name="Zambounis A."/>
            <person name="Wincker P."/>
            <person name="Boyen C."/>
        </authorList>
    </citation>
    <scope>NUCLEOTIDE SEQUENCE [LARGE SCALE GENOMIC DNA]</scope>
    <source>
        <strain evidence="7">cv. Stackhouse</strain>
    </source>
</reference>
<evidence type="ECO:0000313" key="7">
    <source>
        <dbReference type="Proteomes" id="UP000012073"/>
    </source>
</evidence>
<keyword evidence="3 4" id="KW-0648">Protein biosynthesis</keyword>
<dbReference type="InterPro" id="IPR036390">
    <property type="entry name" value="WH_DNA-bd_sf"/>
</dbReference>
<dbReference type="SUPFAM" id="SSF48371">
    <property type="entry name" value="ARM repeat"/>
    <property type="match status" value="1"/>
</dbReference>
<dbReference type="OrthoDB" id="337745at2759"/>
<sequence length="217" mass="24128">MAQLPESAAALDKEVMELLQSHRYDPTILPRLEEFVNCQVTHNFCDPETNLAVLKLYQFHPETYNASTVSKILIKALMNLPTSDFLCSLYLIPERRQIDEPIPVISHLAQLLETGRFTDFWAASGSCAQLLASVPGSLDAVRDFMMDVVSRTYKSIDVPILAEILNLDEPGVVAAANARGWNLANGTVTCPSTEENQPRPPTLDEHLSFRQVASKML</sequence>
<evidence type="ECO:0000256" key="1">
    <source>
        <dbReference type="ARBA" id="ARBA00022490"/>
    </source>
</evidence>
<dbReference type="Gene3D" id="1.25.40.250">
    <property type="entry name" value="ARM repeat, domain 1"/>
    <property type="match status" value="1"/>
</dbReference>
<dbReference type="InterPro" id="IPR016024">
    <property type="entry name" value="ARM-type_fold"/>
</dbReference>
<dbReference type="SUPFAM" id="SSF46785">
    <property type="entry name" value="Winged helix' DNA-binding domain"/>
    <property type="match status" value="1"/>
</dbReference>
<name>R7QDP0_CHOCR</name>
<dbReference type="InterPro" id="IPR009374">
    <property type="entry name" value="eIF3k"/>
</dbReference>
<evidence type="ECO:0000256" key="2">
    <source>
        <dbReference type="ARBA" id="ARBA00022540"/>
    </source>
</evidence>
<dbReference type="GeneID" id="17323060"/>
<keyword evidence="7" id="KW-1185">Reference proteome</keyword>
<dbReference type="HAMAP" id="MF_03010">
    <property type="entry name" value="eIF3k"/>
    <property type="match status" value="1"/>
</dbReference>
<dbReference type="GO" id="GO:0006446">
    <property type="term" value="P:regulation of translational initiation"/>
    <property type="evidence" value="ECO:0007669"/>
    <property type="project" value="InterPro"/>
</dbReference>
<gene>
    <name evidence="6" type="ORF">CHC_T00008737001</name>
</gene>
<dbReference type="RefSeq" id="XP_005715349.1">
    <property type="nucleotide sequence ID" value="XM_005715292.1"/>
</dbReference>
<evidence type="ECO:0000313" key="6">
    <source>
        <dbReference type="EMBL" id="CDF35530.1"/>
    </source>
</evidence>
<dbReference type="GO" id="GO:0033290">
    <property type="term" value="C:eukaryotic 48S preinitiation complex"/>
    <property type="evidence" value="ECO:0007669"/>
    <property type="project" value="UniProtKB-UniRule"/>
</dbReference>
<dbReference type="PhylomeDB" id="R7QDP0"/>
<comment type="subcellular location">
    <subcellularLocation>
        <location evidence="4">Cytoplasm</location>
    </subcellularLocation>
</comment>
<evidence type="ECO:0000256" key="4">
    <source>
        <dbReference type="HAMAP-Rule" id="MF_03010"/>
    </source>
</evidence>
<dbReference type="GO" id="GO:0005852">
    <property type="term" value="C:eukaryotic translation initiation factor 3 complex"/>
    <property type="evidence" value="ECO:0007669"/>
    <property type="project" value="UniProtKB-UniRule"/>
</dbReference>
<feature type="domain" description="PCI" evidence="5">
    <location>
        <begin position="45"/>
        <end position="206"/>
    </location>
</feature>
<accession>R7QDP0</accession>
<dbReference type="Gene3D" id="1.10.10.10">
    <property type="entry name" value="Winged helix-like DNA-binding domain superfamily/Winged helix DNA-binding domain"/>
    <property type="match status" value="1"/>
</dbReference>
<dbReference type="OMA" id="GDDLCAD"/>
<dbReference type="PANTHER" id="PTHR13022">
    <property type="entry name" value="EUKARYOTIC TRANSLATION INITIATION FACTOR 3 SUBUNIT 11"/>
    <property type="match status" value="1"/>
</dbReference>
<comment type="function">
    <text evidence="4">Component of the eukaryotic translation initiation factor 3 (eIF-3) complex, which is involved in protein synthesis of a specialized repertoire of mRNAs and, together with other initiation factors, stimulates binding of mRNA and methionyl-tRNAi to the 40S ribosome. The eIF-3 complex specifically targets and initiates translation of a subset of mRNAs involved in cell proliferation.</text>
</comment>
<evidence type="ECO:0000259" key="5">
    <source>
        <dbReference type="PROSITE" id="PS50250"/>
    </source>
</evidence>
<comment type="similarity">
    <text evidence="4">Belongs to the eIF-3 subunit K family.</text>
</comment>
<proteinExistence type="inferred from homology"/>
<dbReference type="InterPro" id="IPR000717">
    <property type="entry name" value="PCI_dom"/>
</dbReference>
<comment type="subunit">
    <text evidence="4">Component of the eukaryotic translation initiation factor 3 (eIF-3) complex.</text>
</comment>
<dbReference type="STRING" id="2769.R7QDP0"/>
<dbReference type="GO" id="GO:0003723">
    <property type="term" value="F:RNA binding"/>
    <property type="evidence" value="ECO:0007669"/>
    <property type="project" value="UniProtKB-UniRule"/>
</dbReference>
<dbReference type="GO" id="GO:0016282">
    <property type="term" value="C:eukaryotic 43S preinitiation complex"/>
    <property type="evidence" value="ECO:0007669"/>
    <property type="project" value="UniProtKB-UniRule"/>
</dbReference>
<keyword evidence="2 4" id="KW-0396">Initiation factor</keyword>
<dbReference type="Proteomes" id="UP000012073">
    <property type="component" value="Unassembled WGS sequence"/>
</dbReference>
<dbReference type="InterPro" id="IPR033464">
    <property type="entry name" value="CSN8_PSD8_EIF3K"/>
</dbReference>
<dbReference type="InterPro" id="IPR016020">
    <property type="entry name" value="Transl_init_fac_sub12_N_euk"/>
</dbReference>